<comment type="similarity">
    <text evidence="2">Belongs to the TMEM86 family.</text>
</comment>
<comment type="subcellular location">
    <subcellularLocation>
        <location evidence="1">Membrane</location>
        <topology evidence="1">Multi-pass membrane protein</topology>
    </subcellularLocation>
</comment>
<dbReference type="GO" id="GO:0016787">
    <property type="term" value="F:hydrolase activity"/>
    <property type="evidence" value="ECO:0007669"/>
    <property type="project" value="TreeGrafter"/>
</dbReference>
<protein>
    <recommendedName>
        <fullName evidence="8">Lysoplasmalogenase</fullName>
    </recommendedName>
</protein>
<dbReference type="Pfam" id="PF07947">
    <property type="entry name" value="YhhN"/>
    <property type="match status" value="1"/>
</dbReference>
<dbReference type="PANTHER" id="PTHR31885">
    <property type="entry name" value="GH04784P"/>
    <property type="match status" value="1"/>
</dbReference>
<dbReference type="InterPro" id="IPR012506">
    <property type="entry name" value="TMEM86B-like"/>
</dbReference>
<keyword evidence="3 6" id="KW-0812">Transmembrane</keyword>
<evidence type="ECO:0000313" key="7">
    <source>
        <dbReference type="EMBL" id="SUZ51245.1"/>
    </source>
</evidence>
<evidence type="ECO:0000256" key="3">
    <source>
        <dbReference type="ARBA" id="ARBA00022692"/>
    </source>
</evidence>
<evidence type="ECO:0000256" key="1">
    <source>
        <dbReference type="ARBA" id="ARBA00004141"/>
    </source>
</evidence>
<accession>A0A381N9Q2</accession>
<dbReference type="EMBL" id="UINC01000213">
    <property type="protein sequence ID" value="SUZ51245.1"/>
    <property type="molecule type" value="Genomic_DNA"/>
</dbReference>
<dbReference type="GO" id="GO:0016020">
    <property type="term" value="C:membrane"/>
    <property type="evidence" value="ECO:0007669"/>
    <property type="project" value="UniProtKB-SubCell"/>
</dbReference>
<feature type="transmembrane region" description="Helical" evidence="6">
    <location>
        <begin position="172"/>
        <end position="189"/>
    </location>
</feature>
<keyword evidence="4 6" id="KW-1133">Transmembrane helix</keyword>
<dbReference type="PANTHER" id="PTHR31885:SF6">
    <property type="entry name" value="GH04784P"/>
    <property type="match status" value="1"/>
</dbReference>
<evidence type="ECO:0008006" key="8">
    <source>
        <dbReference type="Google" id="ProtNLM"/>
    </source>
</evidence>
<evidence type="ECO:0000256" key="6">
    <source>
        <dbReference type="SAM" id="Phobius"/>
    </source>
</evidence>
<feature type="transmembrane region" description="Helical" evidence="6">
    <location>
        <begin position="89"/>
        <end position="113"/>
    </location>
</feature>
<name>A0A381N9Q2_9ZZZZ</name>
<sequence length="218" mass="23848">MNTETVQSTHTLMPVFPIIALISVLIFLASERINNQVGRWGGKMAASTVFVLFAVYLDALESVHGQALMVALLCSWVGDLLLLPGKGKWFLYGLVSFLLAHIAFALCFIQRGIDTGQLLLPGAGVGLLVLVISYWLLPHAEKEMKLPVLGYMAAIVVMVILAFATHHHLPNAAIPVAACLFLVSDLFVARDRFVKKEAWNRIIGTPLYFGAQMIFAAI</sequence>
<feature type="transmembrane region" description="Helical" evidence="6">
    <location>
        <begin position="119"/>
        <end position="137"/>
    </location>
</feature>
<gene>
    <name evidence="7" type="ORF">METZ01_LOCUS4099</name>
</gene>
<organism evidence="7">
    <name type="scientific">marine metagenome</name>
    <dbReference type="NCBI Taxonomy" id="408172"/>
    <lineage>
        <taxon>unclassified sequences</taxon>
        <taxon>metagenomes</taxon>
        <taxon>ecological metagenomes</taxon>
    </lineage>
</organism>
<evidence type="ECO:0000256" key="2">
    <source>
        <dbReference type="ARBA" id="ARBA00007375"/>
    </source>
</evidence>
<feature type="transmembrane region" description="Helical" evidence="6">
    <location>
        <begin position="149"/>
        <end position="166"/>
    </location>
</feature>
<evidence type="ECO:0000256" key="4">
    <source>
        <dbReference type="ARBA" id="ARBA00022989"/>
    </source>
</evidence>
<feature type="transmembrane region" description="Helical" evidence="6">
    <location>
        <begin position="12"/>
        <end position="28"/>
    </location>
</feature>
<keyword evidence="5 6" id="KW-0472">Membrane</keyword>
<evidence type="ECO:0000256" key="5">
    <source>
        <dbReference type="ARBA" id="ARBA00023136"/>
    </source>
</evidence>
<dbReference type="AlphaFoldDB" id="A0A381N9Q2"/>
<proteinExistence type="inferred from homology"/>
<reference evidence="7" key="1">
    <citation type="submission" date="2018-05" db="EMBL/GenBank/DDBJ databases">
        <authorList>
            <person name="Lanie J.A."/>
            <person name="Ng W.-L."/>
            <person name="Kazmierczak K.M."/>
            <person name="Andrzejewski T.M."/>
            <person name="Davidsen T.M."/>
            <person name="Wayne K.J."/>
            <person name="Tettelin H."/>
            <person name="Glass J.I."/>
            <person name="Rusch D."/>
            <person name="Podicherti R."/>
            <person name="Tsui H.-C.T."/>
            <person name="Winkler M.E."/>
        </authorList>
    </citation>
    <scope>NUCLEOTIDE SEQUENCE</scope>
</reference>